<organism evidence="1 2">
    <name type="scientific">Entomomonas asaccharolytica</name>
    <dbReference type="NCBI Taxonomy" id="2785331"/>
    <lineage>
        <taxon>Bacteria</taxon>
        <taxon>Pseudomonadati</taxon>
        <taxon>Pseudomonadota</taxon>
        <taxon>Gammaproteobacteria</taxon>
        <taxon>Pseudomonadales</taxon>
        <taxon>Pseudomonadaceae</taxon>
        <taxon>Entomomonas</taxon>
    </lineage>
</organism>
<dbReference type="Proteomes" id="UP000595278">
    <property type="component" value="Chromosome"/>
</dbReference>
<dbReference type="EMBL" id="CP067393">
    <property type="protein sequence ID" value="QQP86855.1"/>
    <property type="molecule type" value="Genomic_DNA"/>
</dbReference>
<protein>
    <submittedName>
        <fullName evidence="1">Uncharacterized protein</fullName>
    </submittedName>
</protein>
<dbReference type="RefSeq" id="WP_201095308.1">
    <property type="nucleotide sequence ID" value="NZ_CP067393.1"/>
</dbReference>
<dbReference type="KEGG" id="eaz:JHT90_06330"/>
<keyword evidence="2" id="KW-1185">Reference proteome</keyword>
<proteinExistence type="predicted"/>
<evidence type="ECO:0000313" key="2">
    <source>
        <dbReference type="Proteomes" id="UP000595278"/>
    </source>
</evidence>
<accession>A0A974RY32</accession>
<dbReference type="AlphaFoldDB" id="A0A974RY32"/>
<reference evidence="1 2" key="1">
    <citation type="submission" date="2021-01" db="EMBL/GenBank/DDBJ databases">
        <title>Entomomonas sp. F2A isolated from a house cricket (Acheta domesticus).</title>
        <authorList>
            <person name="Spergser J."/>
            <person name="Busse H.-J."/>
        </authorList>
    </citation>
    <scope>NUCLEOTIDE SEQUENCE [LARGE SCALE GENOMIC DNA]</scope>
    <source>
        <strain evidence="1 2">F2A</strain>
    </source>
</reference>
<sequence>MTDFTQKFYDRIAPVIDLRKARESLATIVESTCLQYLPELRITIIS</sequence>
<name>A0A974RY32_9GAMM</name>
<evidence type="ECO:0000313" key="1">
    <source>
        <dbReference type="EMBL" id="QQP86855.1"/>
    </source>
</evidence>
<gene>
    <name evidence="1" type="ORF">JHT90_06330</name>
</gene>